<sequence length="129" mass="14387">MCNRFAVRLLCGHKDVGYDYCPHAVPNGRTITPLGSRFGATPGSMRPCRDVIDEDPSGNGTRDRTYKCKVSGCRFEAVQRSWLCCKCWSRPNTEGTCAGLEGSSSWFRRSWLSRVHDQDDIPSASPEPL</sequence>
<keyword evidence="2" id="KW-1185">Reference proteome</keyword>
<evidence type="ECO:0000313" key="2">
    <source>
        <dbReference type="Proteomes" id="UP001391051"/>
    </source>
</evidence>
<reference evidence="1 2" key="1">
    <citation type="submission" date="2023-01" db="EMBL/GenBank/DDBJ databases">
        <title>Analysis of 21 Apiospora genomes using comparative genomics revels a genus with tremendous synthesis potential of carbohydrate active enzymes and secondary metabolites.</title>
        <authorList>
            <person name="Sorensen T."/>
        </authorList>
    </citation>
    <scope>NUCLEOTIDE SEQUENCE [LARGE SCALE GENOMIC DNA]</scope>
    <source>
        <strain evidence="1 2">CBS 24483</strain>
    </source>
</reference>
<organism evidence="1 2">
    <name type="scientific">Apiospora aurea</name>
    <dbReference type="NCBI Taxonomy" id="335848"/>
    <lineage>
        <taxon>Eukaryota</taxon>
        <taxon>Fungi</taxon>
        <taxon>Dikarya</taxon>
        <taxon>Ascomycota</taxon>
        <taxon>Pezizomycotina</taxon>
        <taxon>Sordariomycetes</taxon>
        <taxon>Xylariomycetidae</taxon>
        <taxon>Amphisphaeriales</taxon>
        <taxon>Apiosporaceae</taxon>
        <taxon>Apiospora</taxon>
    </lineage>
</organism>
<dbReference type="EMBL" id="JAQQWE010000011">
    <property type="protein sequence ID" value="KAK7936671.1"/>
    <property type="molecule type" value="Genomic_DNA"/>
</dbReference>
<evidence type="ECO:0000313" key="1">
    <source>
        <dbReference type="EMBL" id="KAK7936671.1"/>
    </source>
</evidence>
<comment type="caution">
    <text evidence="1">The sequence shown here is derived from an EMBL/GenBank/DDBJ whole genome shotgun (WGS) entry which is preliminary data.</text>
</comment>
<name>A0ABR1PRX7_9PEZI</name>
<protein>
    <submittedName>
        <fullName evidence="1">Uncharacterized protein</fullName>
    </submittedName>
</protein>
<dbReference type="Proteomes" id="UP001391051">
    <property type="component" value="Unassembled WGS sequence"/>
</dbReference>
<dbReference type="RefSeq" id="XP_066692420.1">
    <property type="nucleotide sequence ID" value="XM_066851331.1"/>
</dbReference>
<gene>
    <name evidence="1" type="ORF">PG986_015109</name>
</gene>
<proteinExistence type="predicted"/>
<accession>A0ABR1PRX7</accession>
<dbReference type="GeneID" id="92084393"/>